<sequence length="388" mass="41004">MPQLTESSNLPPSPFTQFRDTTLRQTVHVSTGAKQVRIRLSNAFGTIDLPITSATVALPLNGAAGASAIDTSTLQNLTFSGNSSIIIPNGALAVSDPISFPVQPQSMVAVTLYLSQGQASSAITSHPGSRTTAWFCSGNHVTAADLKGLPGQASVEHWYFLSALEAWSPPTTRAFMIIGDSITDGRGSTTNGNDRWTDQLLARTQANSATSDLAIINQGAGGNRILADGLGPNVLGRVERDVLAHSGVAYAMIFEGVNDIGTATAATVSAAGDRVIQAYRQISARVHAMGIPFFGATITPFMGNVYYTPQNEATRQRLNDFIRNSGGVFDAVIDFDAAIRDPGNTQKMNSAYDSGDGLHPNPAGYRTLANAFDLTIFERFASGVNGFQ</sequence>
<dbReference type="Pfam" id="PF13472">
    <property type="entry name" value="Lipase_GDSL_2"/>
    <property type="match status" value="1"/>
</dbReference>
<feature type="domain" description="SGNH hydrolase-type esterase" evidence="1">
    <location>
        <begin position="178"/>
        <end position="366"/>
    </location>
</feature>
<dbReference type="PANTHER" id="PTHR43784:SF3">
    <property type="entry name" value="GDSL FAMILY LIPASE"/>
    <property type="match status" value="1"/>
</dbReference>
<evidence type="ECO:0000313" key="3">
    <source>
        <dbReference type="Proteomes" id="UP001465976"/>
    </source>
</evidence>
<name>A0ABR3FRZ2_9AGAR</name>
<dbReference type="CDD" id="cd01830">
    <property type="entry name" value="XynE_like"/>
    <property type="match status" value="1"/>
</dbReference>
<evidence type="ECO:0000313" key="2">
    <source>
        <dbReference type="EMBL" id="KAL0578235.1"/>
    </source>
</evidence>
<dbReference type="InterPro" id="IPR053140">
    <property type="entry name" value="GDSL_Rv0518-like"/>
</dbReference>
<gene>
    <name evidence="2" type="ORF">V5O48_003772</name>
</gene>
<accession>A0ABR3FRZ2</accession>
<keyword evidence="3" id="KW-1185">Reference proteome</keyword>
<dbReference type="PANTHER" id="PTHR43784">
    <property type="entry name" value="GDSL-LIKE LIPASE/ACYLHYDROLASE, PUTATIVE (AFU_ORTHOLOGUE AFUA_2G00820)-RELATED"/>
    <property type="match status" value="1"/>
</dbReference>
<protein>
    <recommendedName>
        <fullName evidence="1">SGNH hydrolase-type esterase domain-containing protein</fullName>
    </recommendedName>
</protein>
<reference evidence="2 3" key="1">
    <citation type="submission" date="2024-02" db="EMBL/GenBank/DDBJ databases">
        <title>A draft genome for the cacao thread blight pathogen Marasmius crinis-equi.</title>
        <authorList>
            <person name="Cohen S.P."/>
            <person name="Baruah I.K."/>
            <person name="Amoako-Attah I."/>
            <person name="Bukari Y."/>
            <person name="Meinhardt L.W."/>
            <person name="Bailey B.A."/>
        </authorList>
    </citation>
    <scope>NUCLEOTIDE SEQUENCE [LARGE SCALE GENOMIC DNA]</scope>
    <source>
        <strain evidence="2 3">GH-76</strain>
    </source>
</reference>
<dbReference type="InterPro" id="IPR013830">
    <property type="entry name" value="SGNH_hydro"/>
</dbReference>
<comment type="caution">
    <text evidence="2">The sequence shown here is derived from an EMBL/GenBank/DDBJ whole genome shotgun (WGS) entry which is preliminary data.</text>
</comment>
<dbReference type="Proteomes" id="UP001465976">
    <property type="component" value="Unassembled WGS sequence"/>
</dbReference>
<evidence type="ECO:0000259" key="1">
    <source>
        <dbReference type="Pfam" id="PF13472"/>
    </source>
</evidence>
<dbReference type="EMBL" id="JBAHYK010000112">
    <property type="protein sequence ID" value="KAL0578235.1"/>
    <property type="molecule type" value="Genomic_DNA"/>
</dbReference>
<dbReference type="SUPFAM" id="SSF52266">
    <property type="entry name" value="SGNH hydrolase"/>
    <property type="match status" value="1"/>
</dbReference>
<organism evidence="2 3">
    <name type="scientific">Marasmius crinis-equi</name>
    <dbReference type="NCBI Taxonomy" id="585013"/>
    <lineage>
        <taxon>Eukaryota</taxon>
        <taxon>Fungi</taxon>
        <taxon>Dikarya</taxon>
        <taxon>Basidiomycota</taxon>
        <taxon>Agaricomycotina</taxon>
        <taxon>Agaricomycetes</taxon>
        <taxon>Agaricomycetidae</taxon>
        <taxon>Agaricales</taxon>
        <taxon>Marasmiineae</taxon>
        <taxon>Marasmiaceae</taxon>
        <taxon>Marasmius</taxon>
    </lineage>
</organism>
<dbReference type="InterPro" id="IPR036514">
    <property type="entry name" value="SGNH_hydro_sf"/>
</dbReference>
<proteinExistence type="predicted"/>
<dbReference type="Gene3D" id="3.40.50.1110">
    <property type="entry name" value="SGNH hydrolase"/>
    <property type="match status" value="1"/>
</dbReference>